<dbReference type="PROSITE" id="PS50931">
    <property type="entry name" value="HTH_LYSR"/>
    <property type="match status" value="1"/>
</dbReference>
<evidence type="ECO:0000256" key="1">
    <source>
        <dbReference type="ARBA" id="ARBA00009437"/>
    </source>
</evidence>
<dbReference type="InterPro" id="IPR005119">
    <property type="entry name" value="LysR_subst-bd"/>
</dbReference>
<evidence type="ECO:0000313" key="6">
    <source>
        <dbReference type="EMBL" id="STZ76361.1"/>
    </source>
</evidence>
<keyword evidence="2" id="KW-0805">Transcription regulation</keyword>
<dbReference type="SUPFAM" id="SSF53850">
    <property type="entry name" value="Periplasmic binding protein-like II"/>
    <property type="match status" value="1"/>
</dbReference>
<dbReference type="Proteomes" id="UP000254651">
    <property type="component" value="Unassembled WGS sequence"/>
</dbReference>
<dbReference type="GO" id="GO:0003700">
    <property type="term" value="F:DNA-binding transcription factor activity"/>
    <property type="evidence" value="ECO:0007669"/>
    <property type="project" value="InterPro"/>
</dbReference>
<gene>
    <name evidence="6" type="primary">cysL</name>
    <name evidence="6" type="ORF">NCTC10295_01122</name>
</gene>
<accession>A0A378UIP5</accession>
<dbReference type="PRINTS" id="PR00039">
    <property type="entry name" value="HTHLYSR"/>
</dbReference>
<dbReference type="Pfam" id="PF00126">
    <property type="entry name" value="HTH_1"/>
    <property type="match status" value="1"/>
</dbReference>
<evidence type="ECO:0000256" key="4">
    <source>
        <dbReference type="ARBA" id="ARBA00023163"/>
    </source>
</evidence>
<dbReference type="Gene3D" id="3.40.190.10">
    <property type="entry name" value="Periplasmic binding protein-like II"/>
    <property type="match status" value="2"/>
</dbReference>
<dbReference type="SUPFAM" id="SSF46785">
    <property type="entry name" value="Winged helix' DNA-binding domain"/>
    <property type="match status" value="1"/>
</dbReference>
<feature type="domain" description="HTH lysR-type" evidence="5">
    <location>
        <begin position="1"/>
        <end position="58"/>
    </location>
</feature>
<dbReference type="PANTHER" id="PTHR30126:SF40">
    <property type="entry name" value="HTH-TYPE TRANSCRIPTIONAL REGULATOR GLTR"/>
    <property type="match status" value="1"/>
</dbReference>
<dbReference type="GO" id="GO:0000976">
    <property type="term" value="F:transcription cis-regulatory region binding"/>
    <property type="evidence" value="ECO:0007669"/>
    <property type="project" value="TreeGrafter"/>
</dbReference>
<evidence type="ECO:0000256" key="2">
    <source>
        <dbReference type="ARBA" id="ARBA00023015"/>
    </source>
</evidence>
<keyword evidence="3" id="KW-0238">DNA-binding</keyword>
<dbReference type="RefSeq" id="WP_066077996.1">
    <property type="nucleotide sequence ID" value="NZ_CP181246.1"/>
</dbReference>
<evidence type="ECO:0000256" key="3">
    <source>
        <dbReference type="ARBA" id="ARBA00023125"/>
    </source>
</evidence>
<keyword evidence="7" id="KW-1185">Reference proteome</keyword>
<dbReference type="AlphaFoldDB" id="A0A378UIP5"/>
<reference evidence="6 7" key="1">
    <citation type="submission" date="2018-06" db="EMBL/GenBank/DDBJ databases">
        <authorList>
            <consortium name="Pathogen Informatics"/>
            <person name="Doyle S."/>
        </authorList>
    </citation>
    <scope>NUCLEOTIDE SEQUENCE [LARGE SCALE GENOMIC DNA]</scope>
    <source>
        <strain evidence="6 7">NCTC10295</strain>
    </source>
</reference>
<dbReference type="InterPro" id="IPR036388">
    <property type="entry name" value="WH-like_DNA-bd_sf"/>
</dbReference>
<dbReference type="Pfam" id="PF03466">
    <property type="entry name" value="LysR_substrate"/>
    <property type="match status" value="1"/>
</dbReference>
<evidence type="ECO:0000313" key="7">
    <source>
        <dbReference type="Proteomes" id="UP000254651"/>
    </source>
</evidence>
<dbReference type="InterPro" id="IPR000847">
    <property type="entry name" value="LysR_HTH_N"/>
</dbReference>
<organism evidence="6 7">
    <name type="scientific">Bergeriella denitrificans</name>
    <name type="common">Neisseria denitrificans</name>
    <dbReference type="NCBI Taxonomy" id="494"/>
    <lineage>
        <taxon>Bacteria</taxon>
        <taxon>Pseudomonadati</taxon>
        <taxon>Pseudomonadota</taxon>
        <taxon>Betaproteobacteria</taxon>
        <taxon>Neisseriales</taxon>
        <taxon>Neisseriaceae</taxon>
        <taxon>Bergeriella</taxon>
    </lineage>
</organism>
<protein>
    <submittedName>
        <fullName evidence="6">LysR family transcriptional regulator</fullName>
    </submittedName>
</protein>
<comment type="similarity">
    <text evidence="1">Belongs to the LysR transcriptional regulatory family.</text>
</comment>
<dbReference type="CDD" id="cd05466">
    <property type="entry name" value="PBP2_LTTR_substrate"/>
    <property type="match status" value="1"/>
</dbReference>
<proteinExistence type="inferred from homology"/>
<dbReference type="EMBL" id="UGQS01000002">
    <property type="protein sequence ID" value="STZ76361.1"/>
    <property type="molecule type" value="Genomic_DNA"/>
</dbReference>
<keyword evidence="4" id="KW-0804">Transcription</keyword>
<name>A0A378UIP5_BERDE</name>
<dbReference type="Gene3D" id="1.10.10.10">
    <property type="entry name" value="Winged helix-like DNA-binding domain superfamily/Winged helix DNA-binding domain"/>
    <property type="match status" value="1"/>
</dbReference>
<sequence>MKHAFLEAFIAVAVTKSLTRAAEQLNITQSTISYRLKQLEDSLDSVLIRREPGGKEASLTIQGEKFLKIAVNWLTLSEEIKRFKQEENHVTVHIGAIESLNLHILPPLYREISNKAYCKLDICNLHSREIVSEIANRRLDIGLVTDVTHKETHIQLEELCKEEIWVAGRNIPADSAPIEMQMLDTAKEIYIEWGWHYHLWHQGIFTEGSSNIRCDSLNTALPLMQDEDWMFVPASLCDMLSGQYALTCRPFCHPSPWRRIFLVSHSHVPSSKTAALEQIKIELRRWFSMRPLYRQPTDSL</sequence>
<evidence type="ECO:0000259" key="5">
    <source>
        <dbReference type="PROSITE" id="PS50931"/>
    </source>
</evidence>
<dbReference type="InterPro" id="IPR036390">
    <property type="entry name" value="WH_DNA-bd_sf"/>
</dbReference>
<dbReference type="PANTHER" id="PTHR30126">
    <property type="entry name" value="HTH-TYPE TRANSCRIPTIONAL REGULATOR"/>
    <property type="match status" value="1"/>
</dbReference>